<organism evidence="4">
    <name type="scientific">marine sediment metagenome</name>
    <dbReference type="NCBI Taxonomy" id="412755"/>
    <lineage>
        <taxon>unclassified sequences</taxon>
        <taxon>metagenomes</taxon>
        <taxon>ecological metagenomes</taxon>
    </lineage>
</organism>
<dbReference type="AlphaFoldDB" id="X0W052"/>
<evidence type="ECO:0000256" key="1">
    <source>
        <dbReference type="ARBA" id="ARBA00009897"/>
    </source>
</evidence>
<dbReference type="EMBL" id="BARS01020338">
    <property type="protein sequence ID" value="GAG06111.1"/>
    <property type="molecule type" value="Genomic_DNA"/>
</dbReference>
<evidence type="ECO:0000259" key="2">
    <source>
        <dbReference type="PROSITE" id="PS51986"/>
    </source>
</evidence>
<comment type="similarity">
    <text evidence="1">Belongs to the glutamine synthetase family.</text>
</comment>
<proteinExistence type="inferred from homology"/>
<dbReference type="InterPro" id="IPR014746">
    <property type="entry name" value="Gln_synth/guanido_kin_cat_dom"/>
</dbReference>
<dbReference type="PANTHER" id="PTHR43407:SF1">
    <property type="entry name" value="LENGSIN"/>
    <property type="match status" value="1"/>
</dbReference>
<dbReference type="PROSITE" id="PS51987">
    <property type="entry name" value="GS_CATALYTIC"/>
    <property type="match status" value="1"/>
</dbReference>
<dbReference type="GO" id="GO:0006542">
    <property type="term" value="P:glutamine biosynthetic process"/>
    <property type="evidence" value="ECO:0007669"/>
    <property type="project" value="InterPro"/>
</dbReference>
<dbReference type="GO" id="GO:0016020">
    <property type="term" value="C:membrane"/>
    <property type="evidence" value="ECO:0007669"/>
    <property type="project" value="TreeGrafter"/>
</dbReference>
<dbReference type="InterPro" id="IPR036651">
    <property type="entry name" value="Gln_synt_N_sf"/>
</dbReference>
<dbReference type="Gene3D" id="3.30.590.10">
    <property type="entry name" value="Glutamine synthetase/guanido kinase, catalytic domain"/>
    <property type="match status" value="1"/>
</dbReference>
<comment type="caution">
    <text evidence="4">The sequence shown here is derived from an EMBL/GenBank/DDBJ whole genome shotgun (WGS) entry which is preliminary data.</text>
</comment>
<evidence type="ECO:0008006" key="5">
    <source>
        <dbReference type="Google" id="ProtNLM"/>
    </source>
</evidence>
<dbReference type="InterPro" id="IPR008147">
    <property type="entry name" value="Gln_synt_N"/>
</dbReference>
<evidence type="ECO:0000313" key="4">
    <source>
        <dbReference type="EMBL" id="GAG06111.1"/>
    </source>
</evidence>
<dbReference type="InterPro" id="IPR008146">
    <property type="entry name" value="Gln_synth_cat_dom"/>
</dbReference>
<dbReference type="Gene3D" id="3.10.20.70">
    <property type="entry name" value="Glutamine synthetase, N-terminal domain"/>
    <property type="match status" value="1"/>
</dbReference>
<protein>
    <recommendedName>
        <fullName evidence="5">GS beta-grasp domain-containing protein</fullName>
    </recommendedName>
</protein>
<dbReference type="SUPFAM" id="SSF54368">
    <property type="entry name" value="Glutamine synthetase, N-terminal domain"/>
    <property type="match status" value="1"/>
</dbReference>
<feature type="domain" description="GS beta-grasp" evidence="2">
    <location>
        <begin position="13"/>
        <end position="98"/>
    </location>
</feature>
<dbReference type="Pfam" id="PF00120">
    <property type="entry name" value="Gln-synt_C"/>
    <property type="match status" value="1"/>
</dbReference>
<feature type="domain" description="GS catalytic" evidence="3">
    <location>
        <begin position="105"/>
        <end position="169"/>
    </location>
</feature>
<gene>
    <name evidence="4" type="ORF">S01H1_32808</name>
</gene>
<sequence length="169" mass="19170">MEVKKVLEQVEKDDIKFITLQFTDLLGVIKEVIIPVEQLEGAARDGVWFDGSSIEGFARIQESDLFLKPDMATYAVVPWLTENGKTARLICDIYRPDGKPFAGDPRFILKQAVEEAAKAGFEYNLGPEPEFYLFRTDSEKRTSPMDYSSYFDLSSHEGYKVIKEIVSAL</sequence>
<dbReference type="FunFam" id="3.10.20.70:FF:000005">
    <property type="entry name" value="Glutamine synthetase"/>
    <property type="match status" value="1"/>
</dbReference>
<feature type="non-terminal residue" evidence="4">
    <location>
        <position position="169"/>
    </location>
</feature>
<accession>X0W052</accession>
<evidence type="ECO:0000259" key="3">
    <source>
        <dbReference type="PROSITE" id="PS51987"/>
    </source>
</evidence>
<dbReference type="SUPFAM" id="SSF55931">
    <property type="entry name" value="Glutamine synthetase/guanido kinase"/>
    <property type="match status" value="1"/>
</dbReference>
<dbReference type="PROSITE" id="PS51986">
    <property type="entry name" value="GS_BETA_GRASP"/>
    <property type="match status" value="1"/>
</dbReference>
<name>X0W052_9ZZZZ</name>
<reference evidence="4" key="1">
    <citation type="journal article" date="2014" name="Front. Microbiol.">
        <title>High frequency of phylogenetically diverse reductive dehalogenase-homologous genes in deep subseafloor sedimentary metagenomes.</title>
        <authorList>
            <person name="Kawai M."/>
            <person name="Futagami T."/>
            <person name="Toyoda A."/>
            <person name="Takaki Y."/>
            <person name="Nishi S."/>
            <person name="Hori S."/>
            <person name="Arai W."/>
            <person name="Tsubouchi T."/>
            <person name="Morono Y."/>
            <person name="Uchiyama I."/>
            <person name="Ito T."/>
            <person name="Fujiyama A."/>
            <person name="Inagaki F."/>
            <person name="Takami H."/>
        </authorList>
    </citation>
    <scope>NUCLEOTIDE SEQUENCE</scope>
    <source>
        <strain evidence="4">Expedition CK06-06</strain>
    </source>
</reference>
<dbReference type="PANTHER" id="PTHR43407">
    <property type="entry name" value="GLUTAMINE SYNTHETASE"/>
    <property type="match status" value="1"/>
</dbReference>
<dbReference type="GO" id="GO:0005737">
    <property type="term" value="C:cytoplasm"/>
    <property type="evidence" value="ECO:0007669"/>
    <property type="project" value="TreeGrafter"/>
</dbReference>
<dbReference type="PROSITE" id="PS00180">
    <property type="entry name" value="GLNA_1"/>
    <property type="match status" value="1"/>
</dbReference>
<dbReference type="InterPro" id="IPR027302">
    <property type="entry name" value="Gln_synth_N_conserv_site"/>
</dbReference>
<dbReference type="GO" id="GO:0004356">
    <property type="term" value="F:glutamine synthetase activity"/>
    <property type="evidence" value="ECO:0007669"/>
    <property type="project" value="InterPro"/>
</dbReference>
<dbReference type="Pfam" id="PF03951">
    <property type="entry name" value="Gln-synt_N"/>
    <property type="match status" value="1"/>
</dbReference>